<proteinExistence type="predicted"/>
<evidence type="ECO:0000313" key="2">
    <source>
        <dbReference type="Proteomes" id="UP001153620"/>
    </source>
</evidence>
<dbReference type="OrthoDB" id="10587600at2759"/>
<dbReference type="AlphaFoldDB" id="A0A9N9RKH4"/>
<dbReference type="EMBL" id="OU895877">
    <property type="protein sequence ID" value="CAG9798546.1"/>
    <property type="molecule type" value="Genomic_DNA"/>
</dbReference>
<reference evidence="1" key="2">
    <citation type="submission" date="2022-10" db="EMBL/GenBank/DDBJ databases">
        <authorList>
            <consortium name="ENA_rothamsted_submissions"/>
            <consortium name="culmorum"/>
            <person name="King R."/>
        </authorList>
    </citation>
    <scope>NUCLEOTIDE SEQUENCE</scope>
</reference>
<gene>
    <name evidence="1" type="ORF">CHIRRI_LOCUS1528</name>
</gene>
<organism evidence="1 2">
    <name type="scientific">Chironomus riparius</name>
    <dbReference type="NCBI Taxonomy" id="315576"/>
    <lineage>
        <taxon>Eukaryota</taxon>
        <taxon>Metazoa</taxon>
        <taxon>Ecdysozoa</taxon>
        <taxon>Arthropoda</taxon>
        <taxon>Hexapoda</taxon>
        <taxon>Insecta</taxon>
        <taxon>Pterygota</taxon>
        <taxon>Neoptera</taxon>
        <taxon>Endopterygota</taxon>
        <taxon>Diptera</taxon>
        <taxon>Nematocera</taxon>
        <taxon>Chironomoidea</taxon>
        <taxon>Chironomidae</taxon>
        <taxon>Chironominae</taxon>
        <taxon>Chironomus</taxon>
    </lineage>
</organism>
<keyword evidence="2" id="KW-1185">Reference proteome</keyword>
<evidence type="ECO:0000313" key="1">
    <source>
        <dbReference type="EMBL" id="CAG9798546.1"/>
    </source>
</evidence>
<protein>
    <submittedName>
        <fullName evidence="1">Uncharacterized protein</fullName>
    </submittedName>
</protein>
<sequence length="133" mass="14988">MMPECDLDDNDPLSAYLKRAPMMGGKKNTKNKPVSACICCLGVPLHDRNFDSISVGRGRHQEKINHNEIDKLDTTESFLLNSKFDKFIAFYALTDQSIEIMLLFSIFADLSSFHGLADSPCLFIRELLSVLDK</sequence>
<reference evidence="1" key="1">
    <citation type="submission" date="2022-01" db="EMBL/GenBank/DDBJ databases">
        <authorList>
            <person name="King R."/>
        </authorList>
    </citation>
    <scope>NUCLEOTIDE SEQUENCE</scope>
</reference>
<name>A0A9N9RKH4_9DIPT</name>
<accession>A0A9N9RKH4</accession>
<dbReference type="Proteomes" id="UP001153620">
    <property type="component" value="Chromosome 1"/>
</dbReference>